<feature type="domain" description="HYDIN/VesB/CFA65-like Ig-like" evidence="7">
    <location>
        <begin position="253"/>
        <end position="351"/>
    </location>
</feature>
<dbReference type="PANTHER" id="PTHR37833:SF1">
    <property type="entry name" value="SIGNAL PEPTIDE PROTEIN"/>
    <property type="match status" value="1"/>
</dbReference>
<protein>
    <submittedName>
        <fullName evidence="8">Contig46, whole genome shotgun sequence</fullName>
    </submittedName>
</protein>
<evidence type="ECO:0000256" key="6">
    <source>
        <dbReference type="SAM" id="SignalP"/>
    </source>
</evidence>
<dbReference type="InterPro" id="IPR013783">
    <property type="entry name" value="Ig-like_fold"/>
</dbReference>
<dbReference type="Pfam" id="PF07610">
    <property type="entry name" value="DUF1573"/>
    <property type="match status" value="1"/>
</dbReference>
<feature type="chain" id="PRO_5002212773" evidence="6">
    <location>
        <begin position="21"/>
        <end position="355"/>
    </location>
</feature>
<evidence type="ECO:0000256" key="4">
    <source>
        <dbReference type="ARBA" id="ARBA00023069"/>
    </source>
</evidence>
<evidence type="ECO:0000313" key="9">
    <source>
        <dbReference type="Proteomes" id="UP000032046"/>
    </source>
</evidence>
<evidence type="ECO:0000256" key="2">
    <source>
        <dbReference type="ARBA" id="ARBA00004496"/>
    </source>
</evidence>
<accession>A0A0D0J0U3</accession>
<keyword evidence="5" id="KW-0966">Cell projection</keyword>
<dbReference type="Pfam" id="PF22544">
    <property type="entry name" value="HYDIN_VesB_CFA65-like_Ig"/>
    <property type="match status" value="1"/>
</dbReference>
<keyword evidence="6" id="KW-0732">Signal</keyword>
<keyword evidence="9" id="KW-1185">Reference proteome</keyword>
<dbReference type="PROSITE" id="PS00430">
    <property type="entry name" value="TONB_DEPENDENT_REC_1"/>
    <property type="match status" value="1"/>
</dbReference>
<dbReference type="OrthoDB" id="1466304at2"/>
<dbReference type="RefSeq" id="WP_042518441.1">
    <property type="nucleotide sequence ID" value="NZ_JAXJLY010000089.1"/>
</dbReference>
<dbReference type="NCBIfam" id="NF012200">
    <property type="entry name" value="choice_anch_D"/>
    <property type="match status" value="1"/>
</dbReference>
<reference evidence="8 9" key="1">
    <citation type="submission" date="2015-01" db="EMBL/GenBank/DDBJ databases">
        <title>Comparative genomics of non-oral Prevotella species.</title>
        <authorList>
            <person name="Accetto T."/>
            <person name="Nograsek B."/>
            <person name="Avgustin G."/>
        </authorList>
    </citation>
    <scope>NUCLEOTIDE SEQUENCE [LARGE SCALE GENOMIC DNA]</scope>
    <source>
        <strain evidence="8 9">P5-119</strain>
    </source>
</reference>
<dbReference type="InterPro" id="IPR053879">
    <property type="entry name" value="HYDIN_VesB_CFA65-like_Ig"/>
</dbReference>
<dbReference type="InterPro" id="IPR011467">
    <property type="entry name" value="DUF1573"/>
</dbReference>
<evidence type="ECO:0000256" key="1">
    <source>
        <dbReference type="ARBA" id="ARBA00004138"/>
    </source>
</evidence>
<sequence>MNNKTMILSLLAMASVDAMAQRITAKNEIVDCGSVMYETPVTVKFELTNKGSELNIDQVRVSCGCTTVDYPRTAIPKGDSFTVTATYDARQLGHFEKEVALFCNSSKHPFYLKMKGVVVDEISDFTGTFEHKIDGMMVDKNDVEFDDVNRGDYPVQLIHIKNNTGETISPVVMHLPAYLTASVSPTNIAPGKTGVATLKLNSKKLRDFGLTQTSVFLAKKPGEKVSIDKEISVSAVLLPDFDNMSETQLANAPSIKLSATELDFGDFGEKPSKTETVIIENTGRSVLDIRSMQMFTTGMSVKLNKTKIKPGEQAKLKVTLNKKQLRNARSKPRVLIITNDPKQPKVVVKMKLKTR</sequence>
<dbReference type="GeneID" id="93484270"/>
<keyword evidence="4" id="KW-0969">Cilium</keyword>
<organism evidence="8 9">
    <name type="scientific">Prevotella pectinovora</name>
    <dbReference type="NCBI Taxonomy" id="1602169"/>
    <lineage>
        <taxon>Bacteria</taxon>
        <taxon>Pseudomonadati</taxon>
        <taxon>Bacteroidota</taxon>
        <taxon>Bacteroidia</taxon>
        <taxon>Bacteroidales</taxon>
        <taxon>Prevotellaceae</taxon>
        <taxon>Prevotella</taxon>
    </lineage>
</organism>
<comment type="caution">
    <text evidence="8">The sequence shown here is derived from an EMBL/GenBank/DDBJ whole genome shotgun (WGS) entry which is preliminary data.</text>
</comment>
<evidence type="ECO:0000313" key="8">
    <source>
        <dbReference type="EMBL" id="KIP63176.1"/>
    </source>
</evidence>
<gene>
    <name evidence="8" type="ORF">ST44_04475</name>
</gene>
<feature type="signal peptide" evidence="6">
    <location>
        <begin position="1"/>
        <end position="20"/>
    </location>
</feature>
<name>A0A0D0J0U3_9BACT</name>
<keyword evidence="3" id="KW-0963">Cytoplasm</keyword>
<evidence type="ECO:0000256" key="5">
    <source>
        <dbReference type="ARBA" id="ARBA00023273"/>
    </source>
</evidence>
<dbReference type="STRING" id="1602171.ST44_04475"/>
<evidence type="ECO:0000259" key="7">
    <source>
        <dbReference type="Pfam" id="PF22544"/>
    </source>
</evidence>
<dbReference type="GO" id="GO:0005737">
    <property type="term" value="C:cytoplasm"/>
    <property type="evidence" value="ECO:0007669"/>
    <property type="project" value="UniProtKB-SubCell"/>
</dbReference>
<dbReference type="PANTHER" id="PTHR37833">
    <property type="entry name" value="LIPOPROTEIN-RELATED"/>
    <property type="match status" value="1"/>
</dbReference>
<dbReference type="AlphaFoldDB" id="A0A0D0J0U3"/>
<dbReference type="Proteomes" id="UP000032046">
    <property type="component" value="Unassembled WGS sequence"/>
</dbReference>
<dbReference type="InterPro" id="IPR010916">
    <property type="entry name" value="TonB_box_CS"/>
</dbReference>
<dbReference type="EMBL" id="JXQK01000046">
    <property type="protein sequence ID" value="KIP63176.1"/>
    <property type="molecule type" value="Genomic_DNA"/>
</dbReference>
<comment type="subcellular location">
    <subcellularLocation>
        <location evidence="1">Cell projection</location>
        <location evidence="1">Cilium</location>
    </subcellularLocation>
    <subcellularLocation>
        <location evidence="2">Cytoplasm</location>
    </subcellularLocation>
</comment>
<dbReference type="Gene3D" id="2.60.40.10">
    <property type="entry name" value="Immunoglobulins"/>
    <property type="match status" value="3"/>
</dbReference>
<evidence type="ECO:0000256" key="3">
    <source>
        <dbReference type="ARBA" id="ARBA00022490"/>
    </source>
</evidence>
<proteinExistence type="predicted"/>